<keyword evidence="2" id="KW-0813">Transport</keyword>
<dbReference type="InterPro" id="IPR039426">
    <property type="entry name" value="TonB-dep_rcpt-like"/>
</dbReference>
<dbReference type="Gene3D" id="2.170.130.10">
    <property type="entry name" value="TonB-dependent receptor, plug domain"/>
    <property type="match status" value="1"/>
</dbReference>
<reference evidence="10 11" key="1">
    <citation type="journal article" date="2021" name="Microbiol. Resour. Announc.">
        <title>Draft Genome Sequence of Coralloluteibacterium stylophorae LMG 29479T.</title>
        <authorList>
            <person name="Karlyshev A.V."/>
            <person name="Kudryashova E.B."/>
            <person name="Ariskina E.V."/>
            <person name="Conroy A.P."/>
            <person name="Abidueva E.Y."/>
        </authorList>
    </citation>
    <scope>NUCLEOTIDE SEQUENCE [LARGE SCALE GENOMIC DNA]</scope>
    <source>
        <strain evidence="10 11">LMG 29479</strain>
    </source>
</reference>
<dbReference type="SUPFAM" id="SSF56935">
    <property type="entry name" value="Porins"/>
    <property type="match status" value="1"/>
</dbReference>
<protein>
    <submittedName>
        <fullName evidence="9">TonB-dependent receptor</fullName>
    </submittedName>
</protein>
<dbReference type="GO" id="GO:0030246">
    <property type="term" value="F:carbohydrate binding"/>
    <property type="evidence" value="ECO:0007669"/>
    <property type="project" value="InterPro"/>
</dbReference>
<gene>
    <name evidence="10" type="ORF">KB893_003295</name>
    <name evidence="9" type="ORF">KB893_09110</name>
</gene>
<dbReference type="Pfam" id="PF13620">
    <property type="entry name" value="CarboxypepD_reg"/>
    <property type="match status" value="1"/>
</dbReference>
<name>A0A8J8AYH0_9GAMM</name>
<evidence type="ECO:0000256" key="1">
    <source>
        <dbReference type="ARBA" id="ARBA00004571"/>
    </source>
</evidence>
<evidence type="ECO:0000313" key="11">
    <source>
        <dbReference type="Proteomes" id="UP000675747"/>
    </source>
</evidence>
<dbReference type="AlphaFoldDB" id="A0A8J8AYH0"/>
<keyword evidence="5" id="KW-0472">Membrane</keyword>
<keyword evidence="9" id="KW-0675">Receptor</keyword>
<keyword evidence="4" id="KW-0812">Transmembrane</keyword>
<evidence type="ECO:0000256" key="5">
    <source>
        <dbReference type="ARBA" id="ARBA00023136"/>
    </source>
</evidence>
<feature type="signal peptide" evidence="7">
    <location>
        <begin position="1"/>
        <end position="30"/>
    </location>
</feature>
<dbReference type="EMBL" id="JAGQFT010000067">
    <property type="protein sequence ID" value="MBR0562674.1"/>
    <property type="molecule type" value="Genomic_DNA"/>
</dbReference>
<accession>A0A8J8AYH0</accession>
<dbReference type="Pfam" id="PF25183">
    <property type="entry name" value="OMP_b-brl_4"/>
    <property type="match status" value="2"/>
</dbReference>
<reference evidence="9" key="2">
    <citation type="submission" date="2021-04" db="EMBL/GenBank/DDBJ databases">
        <authorList>
            <person name="Karlyshev A.V."/>
        </authorList>
    </citation>
    <scope>NUCLEOTIDE SEQUENCE</scope>
    <source>
        <strain evidence="9">LMG 29479</strain>
    </source>
</reference>
<dbReference type="SUPFAM" id="SSF49452">
    <property type="entry name" value="Starch-binding domain-like"/>
    <property type="match status" value="1"/>
</dbReference>
<dbReference type="InterPro" id="IPR037066">
    <property type="entry name" value="Plug_dom_sf"/>
</dbReference>
<keyword evidence="6" id="KW-0998">Cell outer membrane</keyword>
<evidence type="ECO:0000256" key="2">
    <source>
        <dbReference type="ARBA" id="ARBA00022448"/>
    </source>
</evidence>
<proteinExistence type="predicted"/>
<evidence type="ECO:0000259" key="8">
    <source>
        <dbReference type="Pfam" id="PF25183"/>
    </source>
</evidence>
<evidence type="ECO:0000313" key="9">
    <source>
        <dbReference type="EMBL" id="MBR0562674.1"/>
    </source>
</evidence>
<dbReference type="RefSeq" id="WP_211926613.1">
    <property type="nucleotide sequence ID" value="NZ_JAGQFT020000002.1"/>
</dbReference>
<dbReference type="GO" id="GO:0015344">
    <property type="term" value="F:siderophore uptake transmembrane transporter activity"/>
    <property type="evidence" value="ECO:0007669"/>
    <property type="project" value="TreeGrafter"/>
</dbReference>
<evidence type="ECO:0000256" key="4">
    <source>
        <dbReference type="ARBA" id="ARBA00022692"/>
    </source>
</evidence>
<feature type="domain" description="TonB-dependent transporter Oar-like beta-barrel" evidence="8">
    <location>
        <begin position="408"/>
        <end position="877"/>
    </location>
</feature>
<comment type="subcellular location">
    <subcellularLocation>
        <location evidence="1">Cell outer membrane</location>
        <topology evidence="1">Multi-pass membrane protein</topology>
    </subcellularLocation>
</comment>
<dbReference type="Proteomes" id="UP000675747">
    <property type="component" value="Unassembled WGS sequence"/>
</dbReference>
<dbReference type="GO" id="GO:0009279">
    <property type="term" value="C:cell outer membrane"/>
    <property type="evidence" value="ECO:0007669"/>
    <property type="project" value="UniProtKB-SubCell"/>
</dbReference>
<dbReference type="PANTHER" id="PTHR30069">
    <property type="entry name" value="TONB-DEPENDENT OUTER MEMBRANE RECEPTOR"/>
    <property type="match status" value="1"/>
</dbReference>
<comment type="caution">
    <text evidence="9">The sequence shown here is derived from an EMBL/GenBank/DDBJ whole genome shotgun (WGS) entry which is preliminary data.</text>
</comment>
<evidence type="ECO:0000313" key="10">
    <source>
        <dbReference type="EMBL" id="MBS7456160.1"/>
    </source>
</evidence>
<keyword evidence="11" id="KW-1185">Reference proteome</keyword>
<dbReference type="Gene3D" id="2.60.40.1120">
    <property type="entry name" value="Carboxypeptidase-like, regulatory domain"/>
    <property type="match status" value="1"/>
</dbReference>
<dbReference type="EMBL" id="JAGQFT020000002">
    <property type="protein sequence ID" value="MBS7456160.1"/>
    <property type="molecule type" value="Genomic_DNA"/>
</dbReference>
<dbReference type="InterPro" id="IPR036942">
    <property type="entry name" value="Beta-barrel_TonB_sf"/>
</dbReference>
<evidence type="ECO:0000256" key="3">
    <source>
        <dbReference type="ARBA" id="ARBA00022452"/>
    </source>
</evidence>
<feature type="chain" id="PRO_5042774399" evidence="7">
    <location>
        <begin position="31"/>
        <end position="992"/>
    </location>
</feature>
<dbReference type="GO" id="GO:0044718">
    <property type="term" value="P:siderophore transmembrane transport"/>
    <property type="evidence" value="ECO:0007669"/>
    <property type="project" value="TreeGrafter"/>
</dbReference>
<evidence type="ECO:0000256" key="7">
    <source>
        <dbReference type="SAM" id="SignalP"/>
    </source>
</evidence>
<evidence type="ECO:0000256" key="6">
    <source>
        <dbReference type="ARBA" id="ARBA00023237"/>
    </source>
</evidence>
<dbReference type="InterPro" id="IPR013784">
    <property type="entry name" value="Carb-bd-like_fold"/>
</dbReference>
<dbReference type="Gene3D" id="2.40.170.20">
    <property type="entry name" value="TonB-dependent receptor, beta-barrel domain"/>
    <property type="match status" value="1"/>
</dbReference>
<keyword evidence="3" id="KW-1134">Transmembrane beta strand</keyword>
<feature type="domain" description="TonB-dependent transporter Oar-like beta-barrel" evidence="8">
    <location>
        <begin position="255"/>
        <end position="325"/>
    </location>
</feature>
<keyword evidence="7" id="KW-0732">Signal</keyword>
<organism evidence="9">
    <name type="scientific">Coralloluteibacterium stylophorae</name>
    <dbReference type="NCBI Taxonomy" id="1776034"/>
    <lineage>
        <taxon>Bacteria</taxon>
        <taxon>Pseudomonadati</taxon>
        <taxon>Pseudomonadota</taxon>
        <taxon>Gammaproteobacteria</taxon>
        <taxon>Lysobacterales</taxon>
        <taxon>Lysobacteraceae</taxon>
        <taxon>Coralloluteibacterium</taxon>
    </lineage>
</organism>
<sequence length="992" mass="109285">MKYPNIRKCALAAMIGALAPAMYFPTDSYAQSTSATLRGQVTAGGTAAANAQVQVRNTATGLSRSVTADAGGSYFIPGLPPGTYEVTVLAGGQAGSRTVQLRIGQTATLDVPVAGEQAQASSDATTLESITVTGTRIEETKTSEVANYVSQKQIDALPQASRNFLAFADTVPGVQFITSANGTSQLRSGAQSSNAINVFIDGVGQKNYVLKGGVSGQDQSRGNPFPQSAIGEYKVITSNYKAEYDQISGAAVTAVTKSGTNEFHGDFFWDRTADGWRASTPTELANGEKVESVDEQYGVTFGGPIVKDLLHFFVAYENKSIVSPRDVIPGESYAIEDLPPELREQTGVFNAPFDSDLYFGKLSLIPGDEHLVELTFRKRLETDSQGAGNGPNVSSFASNTDNTETRVDLRYQFSGLNWLNDAHLTYEDATRIGLPAVNEFGRQYTIDRGERERLVVLRTGGSADYQDKGQEGYSFQNDLSYFGLEGHTFKTGIKYKQVKVRALEQINYNPQYYYSLEESLTIPTRVEFGATLPGGNPAIESDNKQYGIYFQDDWDVTDRLTLNLGVRYDYEETPAYTDFETPPDLVEALRNWANIQDTDYDIEDYISTGSNRDNFDGAFAPRFGFSYDISEDADESRVIFGGAGRSYDRNLFDYLQLEQARFGFVRYAYDFNSPIRPCDPATQTTCVNWDESFYDPAALAELAAANPNVGGEIDLLNNDLKVPYSDQFSLGIRDTWGDWNVSGTISHVESKDGVYYRLGNRFADGEFRDNGGTYGGQPWGQPIPGYGSLILLDNGVETRLNSVLLSAEKPYTEASGWGVTFAYTYSDSSENRQNAAATDEHYFFDYPTLEGQPFYPSIGIPKHRLVATGIYDLPWGITGSAKLVLATPNYLTATNCYDAPDNANCFFESVKPDTTFGQKQLDLALEKVFYTGTDFSFRIRGDVFNVTNARNYTSYETWKGDPGVYNEDYLTRNGDAILLPTRTFKLTFGMSW</sequence>
<dbReference type="PANTHER" id="PTHR30069:SF46">
    <property type="entry name" value="OAR PROTEIN"/>
    <property type="match status" value="1"/>
</dbReference>
<dbReference type="InterPro" id="IPR057601">
    <property type="entry name" value="Oar-like_b-barrel"/>
</dbReference>